<keyword evidence="5 14" id="KW-0812">Transmembrane</keyword>
<evidence type="ECO:0000256" key="2">
    <source>
        <dbReference type="ARBA" id="ARBA00006434"/>
    </source>
</evidence>
<dbReference type="EMBL" id="FTOE01000010">
    <property type="protein sequence ID" value="SIT00221.1"/>
    <property type="molecule type" value="Genomic_DNA"/>
</dbReference>
<dbReference type="Gene3D" id="1.20.1730.10">
    <property type="entry name" value="Sodium/glucose cotransporter"/>
    <property type="match status" value="1"/>
</dbReference>
<feature type="transmembrane region" description="Helical" evidence="14">
    <location>
        <begin position="40"/>
        <end position="59"/>
    </location>
</feature>
<feature type="transmembrane region" description="Helical" evidence="14">
    <location>
        <begin position="280"/>
        <end position="305"/>
    </location>
</feature>
<keyword evidence="16" id="KW-1185">Reference proteome</keyword>
<feature type="transmembrane region" description="Helical" evidence="14">
    <location>
        <begin position="241"/>
        <end position="259"/>
    </location>
</feature>
<dbReference type="PROSITE" id="PS50283">
    <property type="entry name" value="NA_SOLUT_SYMP_3"/>
    <property type="match status" value="1"/>
</dbReference>
<reference evidence="16" key="1">
    <citation type="submission" date="2017-01" db="EMBL/GenBank/DDBJ databases">
        <authorList>
            <person name="Varghese N."/>
            <person name="Submissions S."/>
        </authorList>
    </citation>
    <scope>NUCLEOTIDE SEQUENCE [LARGE SCALE GENOMIC DNA]</scope>
    <source>
        <strain evidence="16">DSM 22306</strain>
    </source>
</reference>
<evidence type="ECO:0000256" key="14">
    <source>
        <dbReference type="SAM" id="Phobius"/>
    </source>
</evidence>
<feature type="transmembrane region" description="Helical" evidence="14">
    <location>
        <begin position="186"/>
        <end position="213"/>
    </location>
</feature>
<proteinExistence type="inferred from homology"/>
<gene>
    <name evidence="15" type="ORF">SAMN05421760_110115</name>
</gene>
<comment type="similarity">
    <text evidence="2">Belongs to the sodium:solute symporter (SSF) (TC 2.A.21) family.</text>
</comment>
<dbReference type="InterPro" id="IPR001734">
    <property type="entry name" value="Na/solute_symporter"/>
</dbReference>
<dbReference type="InterPro" id="IPR050277">
    <property type="entry name" value="Sodium:Solute_Symporter"/>
</dbReference>
<comment type="catalytic activity">
    <reaction evidence="12">
        <text>L-proline(in) + Na(+)(in) = L-proline(out) + Na(+)(out)</text>
        <dbReference type="Rhea" id="RHEA:28967"/>
        <dbReference type="ChEBI" id="CHEBI:29101"/>
        <dbReference type="ChEBI" id="CHEBI:60039"/>
    </reaction>
</comment>
<dbReference type="AlphaFoldDB" id="A0A1N7NPJ9"/>
<keyword evidence="13" id="KW-0175">Coiled coil</keyword>
<evidence type="ECO:0000256" key="11">
    <source>
        <dbReference type="ARBA" id="ARBA00023201"/>
    </source>
</evidence>
<protein>
    <submittedName>
        <fullName evidence="15">Na+/proline symporter</fullName>
    </submittedName>
</protein>
<evidence type="ECO:0000256" key="5">
    <source>
        <dbReference type="ARBA" id="ARBA00022692"/>
    </source>
</evidence>
<feature type="transmembrane region" description="Helical" evidence="14">
    <location>
        <begin position="400"/>
        <end position="422"/>
    </location>
</feature>
<feature type="transmembrane region" description="Helical" evidence="14">
    <location>
        <begin position="6"/>
        <end position="25"/>
    </location>
</feature>
<evidence type="ECO:0000256" key="9">
    <source>
        <dbReference type="ARBA" id="ARBA00023065"/>
    </source>
</evidence>
<feature type="coiled-coil region" evidence="13">
    <location>
        <begin position="670"/>
        <end position="725"/>
    </location>
</feature>
<keyword evidence="4" id="KW-1003">Cell membrane</keyword>
<feature type="transmembrane region" description="Helical" evidence="14">
    <location>
        <begin position="434"/>
        <end position="456"/>
    </location>
</feature>
<dbReference type="PANTHER" id="PTHR48086">
    <property type="entry name" value="SODIUM/PROLINE SYMPORTER-RELATED"/>
    <property type="match status" value="1"/>
</dbReference>
<dbReference type="GO" id="GO:0015293">
    <property type="term" value="F:symporter activity"/>
    <property type="evidence" value="ECO:0007669"/>
    <property type="project" value="UniProtKB-KW"/>
</dbReference>
<sequence length="741" mass="82713">MFSPLAVISTVIVYMLLLFTVAQLVERRVAKTGTPLKSPWIYALSLAVFHTSWTFYGSVGFASTSGLLFLGIYVGALIGIIFWWVTLRKMVAIKETFRITSIADFISTRYRRSQKIAGLVTLIALIGILPYIALQLKAIVNSFEIITQDHGPAWEYSGLFVILIMTAFTIIFGVRKLDPTERHQGMIVALVVESIVKLVAFVSVGLFVCFILYDGPGDIYARMIEANLSYLTQFDVVDNSASMWVTLIILSFAGIYLLPRQFHVAVVENTDKKHIKTAMWLFPLYIIAINLFVVPLAAAGLMSGIPAEYADFFVLLLPQQAGYQGLTLFAFIGGFSAATGMIIITTMTLATMVSNHLLLPIIESVTATQRLRAHLLQIRWVLVALILTGSYWFEREFSDSYILVAIGLLSFVAILQFAPAAFGGMFWHRGNSGGAFSGLLAGFFIWCYTLGLPTFIKQGWLSPTILTEGPWGIEQLKPEALLGLDDFNPLTHSVIWTLLFNISFYIIGSLIYHPHKDERTLTTEFMAALQPQIINKKARPTGLDAYITLSIKIEEAKNLLAQYLTADKARESVYTIAEDLQVLGKAYITIIELIEFHRMIEHLLAGSIGAASAHSALEQTIRYSERESSDLKALYSHIVNELSTQSVVQKQGNEDADDDDDHLPNGFGMLSSLQSQIDTLEATITAQQQEIVLLETKLDTRYEEIFKYRTESQRIKQENDDLRNQANLLPRNVNVSPKESS</sequence>
<keyword evidence="6" id="KW-0769">Symport</keyword>
<evidence type="ECO:0000256" key="3">
    <source>
        <dbReference type="ARBA" id="ARBA00022448"/>
    </source>
</evidence>
<evidence type="ECO:0000256" key="12">
    <source>
        <dbReference type="ARBA" id="ARBA00033708"/>
    </source>
</evidence>
<evidence type="ECO:0000256" key="8">
    <source>
        <dbReference type="ARBA" id="ARBA00023053"/>
    </source>
</evidence>
<dbReference type="PANTHER" id="PTHR48086:SF3">
    <property type="entry name" value="SODIUM_PROLINE SYMPORTER"/>
    <property type="match status" value="1"/>
</dbReference>
<dbReference type="Proteomes" id="UP000185999">
    <property type="component" value="Unassembled WGS sequence"/>
</dbReference>
<evidence type="ECO:0000256" key="10">
    <source>
        <dbReference type="ARBA" id="ARBA00023136"/>
    </source>
</evidence>
<dbReference type="InterPro" id="IPR038377">
    <property type="entry name" value="Na/Glc_symporter_sf"/>
</dbReference>
<accession>A0A1N7NPJ9</accession>
<keyword evidence="3" id="KW-0813">Transport</keyword>
<keyword evidence="8" id="KW-0915">Sodium</keyword>
<organism evidence="15 16">
    <name type="scientific">Neptunomonas antarctica</name>
    <dbReference type="NCBI Taxonomy" id="619304"/>
    <lineage>
        <taxon>Bacteria</taxon>
        <taxon>Pseudomonadati</taxon>
        <taxon>Pseudomonadota</taxon>
        <taxon>Gammaproteobacteria</taxon>
        <taxon>Oceanospirillales</taxon>
        <taxon>Oceanospirillaceae</taxon>
        <taxon>Neptunomonas</taxon>
    </lineage>
</organism>
<name>A0A1N7NPJ9_9GAMM</name>
<evidence type="ECO:0000256" key="6">
    <source>
        <dbReference type="ARBA" id="ARBA00022847"/>
    </source>
</evidence>
<evidence type="ECO:0000313" key="15">
    <source>
        <dbReference type="EMBL" id="SIT00221.1"/>
    </source>
</evidence>
<dbReference type="RefSeq" id="WP_054339941.1">
    <property type="nucleotide sequence ID" value="NZ_FTOE01000010.1"/>
</dbReference>
<dbReference type="OrthoDB" id="9764438at2"/>
<evidence type="ECO:0000256" key="4">
    <source>
        <dbReference type="ARBA" id="ARBA00022475"/>
    </source>
</evidence>
<feature type="transmembrane region" description="Helical" evidence="14">
    <location>
        <begin position="65"/>
        <end position="85"/>
    </location>
</feature>
<keyword evidence="11" id="KW-0739">Sodium transport</keyword>
<comment type="subcellular location">
    <subcellularLocation>
        <location evidence="1">Cell membrane</location>
        <topology evidence="1">Multi-pass membrane protein</topology>
    </subcellularLocation>
</comment>
<evidence type="ECO:0000256" key="1">
    <source>
        <dbReference type="ARBA" id="ARBA00004651"/>
    </source>
</evidence>
<evidence type="ECO:0000256" key="7">
    <source>
        <dbReference type="ARBA" id="ARBA00022989"/>
    </source>
</evidence>
<keyword evidence="7 14" id="KW-1133">Transmembrane helix</keyword>
<dbReference type="GO" id="GO:0006814">
    <property type="term" value="P:sodium ion transport"/>
    <property type="evidence" value="ECO:0007669"/>
    <property type="project" value="UniProtKB-KW"/>
</dbReference>
<evidence type="ECO:0000256" key="13">
    <source>
        <dbReference type="SAM" id="Coils"/>
    </source>
</evidence>
<feature type="transmembrane region" description="Helical" evidence="14">
    <location>
        <begin position="374"/>
        <end position="394"/>
    </location>
</feature>
<feature type="transmembrane region" description="Helical" evidence="14">
    <location>
        <begin position="325"/>
        <end position="353"/>
    </location>
</feature>
<keyword evidence="10 14" id="KW-0472">Membrane</keyword>
<dbReference type="STRING" id="619304.SAMN05421760_110115"/>
<dbReference type="CDD" id="cd10322">
    <property type="entry name" value="SLC5sbd"/>
    <property type="match status" value="1"/>
</dbReference>
<dbReference type="GO" id="GO:0005886">
    <property type="term" value="C:plasma membrane"/>
    <property type="evidence" value="ECO:0007669"/>
    <property type="project" value="UniProtKB-SubCell"/>
</dbReference>
<feature type="transmembrane region" description="Helical" evidence="14">
    <location>
        <begin position="494"/>
        <end position="512"/>
    </location>
</feature>
<feature type="transmembrane region" description="Helical" evidence="14">
    <location>
        <begin position="154"/>
        <end position="174"/>
    </location>
</feature>
<keyword evidence="9" id="KW-0406">Ion transport</keyword>
<feature type="transmembrane region" description="Helical" evidence="14">
    <location>
        <begin position="116"/>
        <end position="134"/>
    </location>
</feature>
<evidence type="ECO:0000313" key="16">
    <source>
        <dbReference type="Proteomes" id="UP000185999"/>
    </source>
</evidence>